<evidence type="ECO:0000313" key="4">
    <source>
        <dbReference type="Proteomes" id="UP000266861"/>
    </source>
</evidence>
<dbReference type="InterPro" id="IPR011990">
    <property type="entry name" value="TPR-like_helical_dom_sf"/>
</dbReference>
<feature type="region of interest" description="Disordered" evidence="2">
    <location>
        <begin position="1"/>
        <end position="78"/>
    </location>
</feature>
<reference evidence="3 4" key="1">
    <citation type="submission" date="2018-08" db="EMBL/GenBank/DDBJ databases">
        <title>Genome and evolution of the arbuscular mycorrhizal fungus Diversispora epigaea (formerly Glomus versiforme) and its bacterial endosymbionts.</title>
        <authorList>
            <person name="Sun X."/>
            <person name="Fei Z."/>
            <person name="Harrison M."/>
        </authorList>
    </citation>
    <scope>NUCLEOTIDE SEQUENCE [LARGE SCALE GENOMIC DNA]</scope>
    <source>
        <strain evidence="3 4">IT104</strain>
    </source>
</reference>
<gene>
    <name evidence="3" type="ORF">Glove_9g272</name>
</gene>
<dbReference type="AlphaFoldDB" id="A0A397JSW9"/>
<dbReference type="PANTHER" id="PTHR11102">
    <property type="entry name" value="SEL-1-LIKE PROTEIN"/>
    <property type="match status" value="1"/>
</dbReference>
<keyword evidence="4" id="KW-1185">Reference proteome</keyword>
<organism evidence="3 4">
    <name type="scientific">Diversispora epigaea</name>
    <dbReference type="NCBI Taxonomy" id="1348612"/>
    <lineage>
        <taxon>Eukaryota</taxon>
        <taxon>Fungi</taxon>
        <taxon>Fungi incertae sedis</taxon>
        <taxon>Mucoromycota</taxon>
        <taxon>Glomeromycotina</taxon>
        <taxon>Glomeromycetes</taxon>
        <taxon>Diversisporales</taxon>
        <taxon>Diversisporaceae</taxon>
        <taxon>Diversispora</taxon>
    </lineage>
</organism>
<dbReference type="PANTHER" id="PTHR11102:SF160">
    <property type="entry name" value="ERAD-ASSOCIATED E3 UBIQUITIN-PROTEIN LIGASE COMPONENT HRD3"/>
    <property type="match status" value="1"/>
</dbReference>
<dbReference type="SMART" id="SM00671">
    <property type="entry name" value="SEL1"/>
    <property type="match status" value="4"/>
</dbReference>
<sequence>MNEFCKQPMSIPMSRSSTESSAYSEDSSSISLRSPSPQNNLRCPSPNLRSPNLRSPSPQPNFNIRSLSPQPHYTPKTEDPMREIVNCLLIIFLQEQHKCTADKRIVEILEDYIVDNDTTPNKIYQWLLANQNTLQYKSILAFFLKMGLGCEMDLKKSFNLLLTAARKDYMIAEEMVGDSYYTGMGTHEDEVMAFNWYHKTADKGSAYGYHGLGYCYEYGKGTEKCTKKALDCYETSAKMGNMWGMIDLAKMYQEGIGTTKNLDKAIYWYQKAYANGCEKAKNELDKLTNK</sequence>
<feature type="compositionally biased region" description="Low complexity" evidence="2">
    <location>
        <begin position="14"/>
        <end position="36"/>
    </location>
</feature>
<dbReference type="InterPro" id="IPR006597">
    <property type="entry name" value="Sel1-like"/>
</dbReference>
<accession>A0A397JSW9</accession>
<dbReference type="OrthoDB" id="2384430at2759"/>
<dbReference type="Pfam" id="PF08238">
    <property type="entry name" value="Sel1"/>
    <property type="match status" value="4"/>
</dbReference>
<dbReference type="EMBL" id="PQFF01000007">
    <property type="protein sequence ID" value="RHZ90028.1"/>
    <property type="molecule type" value="Genomic_DNA"/>
</dbReference>
<evidence type="ECO:0008006" key="5">
    <source>
        <dbReference type="Google" id="ProtNLM"/>
    </source>
</evidence>
<feature type="compositionally biased region" description="Polar residues" evidence="2">
    <location>
        <begin position="37"/>
        <end position="71"/>
    </location>
</feature>
<dbReference type="Proteomes" id="UP000266861">
    <property type="component" value="Unassembled WGS sequence"/>
</dbReference>
<proteinExistence type="inferred from homology"/>
<comment type="similarity">
    <text evidence="1">Belongs to the sel-1 family.</text>
</comment>
<evidence type="ECO:0000313" key="3">
    <source>
        <dbReference type="EMBL" id="RHZ90028.1"/>
    </source>
</evidence>
<name>A0A397JSW9_9GLOM</name>
<dbReference type="InterPro" id="IPR050767">
    <property type="entry name" value="Sel1_AlgK"/>
</dbReference>
<dbReference type="SUPFAM" id="SSF81901">
    <property type="entry name" value="HCP-like"/>
    <property type="match status" value="1"/>
</dbReference>
<evidence type="ECO:0000256" key="1">
    <source>
        <dbReference type="ARBA" id="ARBA00038101"/>
    </source>
</evidence>
<protein>
    <recommendedName>
        <fullName evidence="5">HCP-like protein</fullName>
    </recommendedName>
</protein>
<dbReference type="Gene3D" id="1.25.40.10">
    <property type="entry name" value="Tetratricopeptide repeat domain"/>
    <property type="match status" value="1"/>
</dbReference>
<dbReference type="STRING" id="1348612.A0A397JSW9"/>
<evidence type="ECO:0000256" key="2">
    <source>
        <dbReference type="SAM" id="MobiDB-lite"/>
    </source>
</evidence>
<comment type="caution">
    <text evidence="3">The sequence shown here is derived from an EMBL/GenBank/DDBJ whole genome shotgun (WGS) entry which is preliminary data.</text>
</comment>